<proteinExistence type="predicted"/>
<dbReference type="EMBL" id="CP001819">
    <property type="protein sequence ID" value="ACZ23442.1"/>
    <property type="molecule type" value="Genomic_DNA"/>
</dbReference>
<evidence type="ECO:0000313" key="3">
    <source>
        <dbReference type="Proteomes" id="UP000000322"/>
    </source>
</evidence>
<feature type="region of interest" description="Disordered" evidence="1">
    <location>
        <begin position="116"/>
        <end position="136"/>
    </location>
</feature>
<accession>D1BFD9</accession>
<dbReference type="AlphaFoldDB" id="D1BFD9"/>
<protein>
    <submittedName>
        <fullName evidence="2">Uncharacterized protein</fullName>
    </submittedName>
</protein>
<dbReference type="OrthoDB" id="5139398at2"/>
<evidence type="ECO:0000313" key="2">
    <source>
        <dbReference type="EMBL" id="ACZ23442.1"/>
    </source>
</evidence>
<dbReference type="KEGG" id="ske:Sked_35550"/>
<name>D1BFD9_SANKS</name>
<gene>
    <name evidence="2" type="ordered locus">Sked_35550</name>
</gene>
<sequence length="315" mass="33047">MTALLDRLGSDGRTGARVLAVPAHVDVVTLARAWFPDAAWEVEPVSHATAASRILPLRGARFRGMSAQPEAVPGVLRLTPGQVLTGPHPLTAEDTVTYALPPRHVDAFVLRDTQDEHPGDLAEHPGGPVGTDPSPQDRDRVRAWLVAAARRAHGAVLDHGAGPAVVPDAARSVDRTLFSAHPLAPHHALAIVRTVMVQAVVTASPVAAEGAAPGWTIATETPYDGTVEVVLARVAALPPAVQLLPWRESGPYAYSVRWVSGSPEDQGSEHPSSLHLVARGRIAPLVARVAAALEQAVEGTLLDEDGFVVEGGLTT</sequence>
<dbReference type="HOGENOM" id="CLU_039595_1_0_11"/>
<dbReference type="eggNOG" id="ENOG50333K4">
    <property type="taxonomic scope" value="Bacteria"/>
</dbReference>
<evidence type="ECO:0000256" key="1">
    <source>
        <dbReference type="SAM" id="MobiDB-lite"/>
    </source>
</evidence>
<organism evidence="2 3">
    <name type="scientific">Sanguibacter keddieii (strain ATCC 51767 / DSM 10542 / NCFB 3025 / ST-74)</name>
    <dbReference type="NCBI Taxonomy" id="446469"/>
    <lineage>
        <taxon>Bacteria</taxon>
        <taxon>Bacillati</taxon>
        <taxon>Actinomycetota</taxon>
        <taxon>Actinomycetes</taxon>
        <taxon>Micrococcales</taxon>
        <taxon>Sanguibacteraceae</taxon>
        <taxon>Sanguibacter</taxon>
    </lineage>
</organism>
<keyword evidence="3" id="KW-1185">Reference proteome</keyword>
<reference evidence="2 3" key="1">
    <citation type="journal article" date="2009" name="Stand. Genomic Sci.">
        <title>Complete genome sequence of Sanguibacter keddieii type strain (ST-74).</title>
        <authorList>
            <person name="Ivanova N."/>
            <person name="Sikorski J."/>
            <person name="Sims D."/>
            <person name="Brettin T."/>
            <person name="Detter J.C."/>
            <person name="Han C."/>
            <person name="Lapidus A."/>
            <person name="Copeland A."/>
            <person name="Glavina Del Rio T."/>
            <person name="Nolan M."/>
            <person name="Chen F."/>
            <person name="Lucas S."/>
            <person name="Tice H."/>
            <person name="Cheng J.F."/>
            <person name="Bruce D."/>
            <person name="Goodwin L."/>
            <person name="Pitluck S."/>
            <person name="Pati A."/>
            <person name="Mavromatis K."/>
            <person name="Chen A."/>
            <person name="Palaniappan K."/>
            <person name="D'haeseleer P."/>
            <person name="Chain P."/>
            <person name="Bristow J."/>
            <person name="Eisen J.A."/>
            <person name="Markowitz V."/>
            <person name="Hugenholtz P."/>
            <person name="Goker M."/>
            <person name="Pukall R."/>
            <person name="Klenk H.P."/>
            <person name="Kyrpides N.C."/>
        </authorList>
    </citation>
    <scope>NUCLEOTIDE SEQUENCE [LARGE SCALE GENOMIC DNA]</scope>
    <source>
        <strain evidence="3">ATCC 51767 / DSM 10542 / NCFB 3025 / ST-74</strain>
    </source>
</reference>
<dbReference type="Proteomes" id="UP000000322">
    <property type="component" value="Chromosome"/>
</dbReference>
<dbReference type="RefSeq" id="WP_012868510.1">
    <property type="nucleotide sequence ID" value="NC_013521.1"/>
</dbReference>